<dbReference type="SMART" id="SM00231">
    <property type="entry name" value="FA58C"/>
    <property type="match status" value="2"/>
</dbReference>
<dbReference type="SUPFAM" id="SSF49785">
    <property type="entry name" value="Galactose-binding domain-like"/>
    <property type="match status" value="2"/>
</dbReference>
<feature type="signal peptide" evidence="2">
    <location>
        <begin position="1"/>
        <end position="20"/>
    </location>
</feature>
<dbReference type="CDD" id="cd00057">
    <property type="entry name" value="FA58C"/>
    <property type="match status" value="2"/>
</dbReference>
<keyword evidence="2" id="KW-0732">Signal</keyword>
<protein>
    <recommendedName>
        <fullName evidence="3">F5/8 type C domain-containing protein</fullName>
    </recommendedName>
</protein>
<evidence type="ECO:0000256" key="1">
    <source>
        <dbReference type="SAM" id="MobiDB-lite"/>
    </source>
</evidence>
<dbReference type="SMART" id="SM00209">
    <property type="entry name" value="TSP1"/>
    <property type="match status" value="1"/>
</dbReference>
<name>A0A7S2DQY4_9DINO</name>
<dbReference type="InterPro" id="IPR000421">
    <property type="entry name" value="FA58C"/>
</dbReference>
<feature type="compositionally biased region" description="Basic and acidic residues" evidence="1">
    <location>
        <begin position="715"/>
        <end position="760"/>
    </location>
</feature>
<dbReference type="EMBL" id="HBGQ01057685">
    <property type="protein sequence ID" value="CAD9460798.1"/>
    <property type="molecule type" value="Transcribed_RNA"/>
</dbReference>
<dbReference type="SUPFAM" id="SSF82895">
    <property type="entry name" value="TSP-1 type 1 repeat"/>
    <property type="match status" value="1"/>
</dbReference>
<dbReference type="PROSITE" id="PS50092">
    <property type="entry name" value="TSP1"/>
    <property type="match status" value="1"/>
</dbReference>
<dbReference type="AlphaFoldDB" id="A0A7S2DQY4"/>
<feature type="compositionally biased region" description="Polar residues" evidence="1">
    <location>
        <begin position="219"/>
        <end position="232"/>
    </location>
</feature>
<sequence>MNAFVSRPIVVLLHLAAVESISQTGHGVSAGVDASGRLTFEQAPEATAQSGAQPPVVRREEPDVNVEAAKTGTAAAQPDGQLRWPWRWLSSTQSAGADNNTAGNNDTLGAPEHVVSANAATEADAPPSRKARSDEEILAAEREKAFDRLLKSVENAGIHDGEAAQTPTEKPPVANATKKPNATNATKANATNATANGTNSSESATKAKCPAEDLDPPESSRTYSSTFQNQTAGGPRARSMLNSTSAWAAGNKSAGEWMQIDLGKETEIKGTVVKGQDTAQKEWVTSYKVMVSEDGKKFVPAPGAATFEGNSDAKTMVRNDFSMPVVARYVRFVVESWHNHPAMRAGVLVCKKEDNAANATNDTSGPPKECPGATLNPPEWWRKYSSVMAHEEDDKDYYRYSKLHTTKGAGAWSPAEDKGGEWMQLYLHKAFWIKGIATQGRTDMGQWVDTVRVAYSLDGKHWKDTKVDIKLNKDDVGKATHTFKEPFKARFVRIFPKHWHNKISMRAAVIGCQGYHFEKVVKEWKEFAKELRQFGHHMGMHGRKKALGGDDLNISKALSSGQTPIDCVWGEWDMWTDCTTSCGSYGVQRRERQILTYPQNGGKNCDGGNKGQQECNRNPCPFSTTERPEIIVVEKTSPPTPAPLPPPPPPPVEHEEETKVVVVPMPAAPQAAAAPIVVKEEAPPPPPAPAPPATPIIVAPPAQSAPQIVQMPPMHEPEPPHEEVHEVVHEHEPEEPVEEPHEEHHETTADPIEHEPGDDCDKVSHALCVRRRRTIALAQKP</sequence>
<dbReference type="Gene3D" id="2.20.100.10">
    <property type="entry name" value="Thrombospondin type-1 (TSP1) repeat"/>
    <property type="match status" value="1"/>
</dbReference>
<dbReference type="Gene3D" id="2.60.120.260">
    <property type="entry name" value="Galactose-binding domain-like"/>
    <property type="match status" value="2"/>
</dbReference>
<reference evidence="4" key="1">
    <citation type="submission" date="2021-01" db="EMBL/GenBank/DDBJ databases">
        <authorList>
            <person name="Corre E."/>
            <person name="Pelletier E."/>
            <person name="Niang G."/>
            <person name="Scheremetjew M."/>
            <person name="Finn R."/>
            <person name="Kale V."/>
            <person name="Holt S."/>
            <person name="Cochrane G."/>
            <person name="Meng A."/>
            <person name="Brown T."/>
            <person name="Cohen L."/>
        </authorList>
    </citation>
    <scope>NUCLEOTIDE SEQUENCE</scope>
    <source>
        <strain evidence="4">CCMP2222</strain>
    </source>
</reference>
<dbReference type="InterPro" id="IPR008979">
    <property type="entry name" value="Galactose-bd-like_sf"/>
</dbReference>
<feature type="chain" id="PRO_5030873422" description="F5/8 type C domain-containing protein" evidence="2">
    <location>
        <begin position="21"/>
        <end position="781"/>
    </location>
</feature>
<dbReference type="InterPro" id="IPR036383">
    <property type="entry name" value="TSP1_rpt_sf"/>
</dbReference>
<dbReference type="Pfam" id="PF00754">
    <property type="entry name" value="F5_F8_type_C"/>
    <property type="match status" value="2"/>
</dbReference>
<evidence type="ECO:0000259" key="3">
    <source>
        <dbReference type="PROSITE" id="PS50022"/>
    </source>
</evidence>
<proteinExistence type="predicted"/>
<gene>
    <name evidence="4" type="ORF">AAND1436_LOCUS27867</name>
</gene>
<organism evidence="4">
    <name type="scientific">Alexandrium andersonii</name>
    <dbReference type="NCBI Taxonomy" id="327968"/>
    <lineage>
        <taxon>Eukaryota</taxon>
        <taxon>Sar</taxon>
        <taxon>Alveolata</taxon>
        <taxon>Dinophyceae</taxon>
        <taxon>Gonyaulacales</taxon>
        <taxon>Pyrocystaceae</taxon>
        <taxon>Alexandrium</taxon>
    </lineage>
</organism>
<feature type="domain" description="F5/8 type C" evidence="3">
    <location>
        <begin position="370"/>
        <end position="512"/>
    </location>
</feature>
<feature type="compositionally biased region" description="Low complexity" evidence="1">
    <location>
        <begin position="174"/>
        <end position="204"/>
    </location>
</feature>
<feature type="region of interest" description="Disordered" evidence="1">
    <location>
        <begin position="157"/>
        <end position="238"/>
    </location>
</feature>
<dbReference type="InterPro" id="IPR000884">
    <property type="entry name" value="TSP1_rpt"/>
</dbReference>
<accession>A0A7S2DQY4</accession>
<dbReference type="PROSITE" id="PS50022">
    <property type="entry name" value="FA58C_3"/>
    <property type="match status" value="2"/>
</dbReference>
<evidence type="ECO:0000313" key="4">
    <source>
        <dbReference type="EMBL" id="CAD9460798.1"/>
    </source>
</evidence>
<dbReference type="Pfam" id="PF00090">
    <property type="entry name" value="TSP_1"/>
    <property type="match status" value="1"/>
</dbReference>
<feature type="region of interest" description="Disordered" evidence="1">
    <location>
        <begin position="709"/>
        <end position="760"/>
    </location>
</feature>
<feature type="domain" description="F5/8 type C" evidence="3">
    <location>
        <begin position="209"/>
        <end position="350"/>
    </location>
</feature>
<dbReference type="PANTHER" id="PTHR24543">
    <property type="entry name" value="MULTICOPPER OXIDASE-RELATED"/>
    <property type="match status" value="1"/>
</dbReference>
<evidence type="ECO:0000256" key="2">
    <source>
        <dbReference type="SAM" id="SignalP"/>
    </source>
</evidence>